<dbReference type="InterPro" id="IPR016024">
    <property type="entry name" value="ARM-type_fold"/>
</dbReference>
<accession>A0AAU9IL51</accession>
<dbReference type="InterPro" id="IPR024931">
    <property type="entry name" value="Importin_alpha"/>
</dbReference>
<evidence type="ECO:0000313" key="6">
    <source>
        <dbReference type="EMBL" id="CAG9314476.1"/>
    </source>
</evidence>
<dbReference type="SUPFAM" id="SSF48371">
    <property type="entry name" value="ARM repeat"/>
    <property type="match status" value="1"/>
</dbReference>
<dbReference type="GO" id="GO:0005737">
    <property type="term" value="C:cytoplasm"/>
    <property type="evidence" value="ECO:0007669"/>
    <property type="project" value="InterPro"/>
</dbReference>
<evidence type="ECO:0000313" key="7">
    <source>
        <dbReference type="Proteomes" id="UP001162131"/>
    </source>
</evidence>
<gene>
    <name evidence="6" type="ORF">BSTOLATCC_MIC11478</name>
</gene>
<dbReference type="Proteomes" id="UP001162131">
    <property type="component" value="Unassembled WGS sequence"/>
</dbReference>
<protein>
    <recommendedName>
        <fullName evidence="5">Importin subunit alpha</fullName>
    </recommendedName>
</protein>
<reference evidence="6" key="1">
    <citation type="submission" date="2021-09" db="EMBL/GenBank/DDBJ databases">
        <authorList>
            <consortium name="AG Swart"/>
            <person name="Singh M."/>
            <person name="Singh A."/>
            <person name="Seah K."/>
            <person name="Emmerich C."/>
        </authorList>
    </citation>
    <scope>NUCLEOTIDE SEQUENCE</scope>
    <source>
        <strain evidence="6">ATCC30299</strain>
    </source>
</reference>
<proteinExistence type="inferred from homology"/>
<evidence type="ECO:0000256" key="2">
    <source>
        <dbReference type="ARBA" id="ARBA00022448"/>
    </source>
</evidence>
<dbReference type="SMART" id="SM00185">
    <property type="entry name" value="ARM"/>
    <property type="match status" value="5"/>
</dbReference>
<comment type="caution">
    <text evidence="6">The sequence shown here is derived from an EMBL/GenBank/DDBJ whole genome shotgun (WGS) entry which is preliminary data.</text>
</comment>
<dbReference type="Pfam" id="PF16186">
    <property type="entry name" value="Arm_3"/>
    <property type="match status" value="1"/>
</dbReference>
<dbReference type="AlphaFoldDB" id="A0AAU9IL51"/>
<dbReference type="PIRSF" id="PIRSF005673">
    <property type="entry name" value="Importin_alpha"/>
    <property type="match status" value="1"/>
</dbReference>
<organism evidence="6 7">
    <name type="scientific">Blepharisma stoltei</name>
    <dbReference type="NCBI Taxonomy" id="1481888"/>
    <lineage>
        <taxon>Eukaryota</taxon>
        <taxon>Sar</taxon>
        <taxon>Alveolata</taxon>
        <taxon>Ciliophora</taxon>
        <taxon>Postciliodesmatophora</taxon>
        <taxon>Heterotrichea</taxon>
        <taxon>Heterotrichida</taxon>
        <taxon>Blepharismidae</taxon>
        <taxon>Blepharisma</taxon>
    </lineage>
</organism>
<dbReference type="InterPro" id="IPR000225">
    <property type="entry name" value="Armadillo"/>
</dbReference>
<keyword evidence="3" id="KW-0677">Repeat</keyword>
<keyword evidence="4 5" id="KW-0653">Protein transport</keyword>
<comment type="similarity">
    <text evidence="1 5">Belongs to the importin alpha family.</text>
</comment>
<name>A0AAU9IL51_9CILI</name>
<dbReference type="EMBL" id="CAJZBQ010000012">
    <property type="protein sequence ID" value="CAG9314476.1"/>
    <property type="molecule type" value="Genomic_DNA"/>
</dbReference>
<dbReference type="InterPro" id="IPR032413">
    <property type="entry name" value="Arm_3"/>
</dbReference>
<evidence type="ECO:0000256" key="5">
    <source>
        <dbReference type="PIRNR" id="PIRNR005673"/>
    </source>
</evidence>
<evidence type="ECO:0000256" key="3">
    <source>
        <dbReference type="ARBA" id="ARBA00022737"/>
    </source>
</evidence>
<dbReference type="InterPro" id="IPR011989">
    <property type="entry name" value="ARM-like"/>
</dbReference>
<evidence type="ECO:0000256" key="4">
    <source>
        <dbReference type="ARBA" id="ARBA00022927"/>
    </source>
</evidence>
<keyword evidence="2 5" id="KW-0813">Transport</keyword>
<sequence length="524" mass="60244">MAGLLEESNRFEKRLQNFQAILPDELKKKHETFSVNLRREKRNETRAKKRYLIENSQQVDISSEFNFKVEPLAELYPELNGDKSLKQKFEILKSIFTENKIQSESLMILDMFKHWISLDRFFLLFHENLDENFLKVLIEYVDFQIGEQAVHDSTWIICNILSGPAEFTECFIKLGGLEKILNALSLKSMIVSEHIFWALANIAGDEMEYSILLIKKGVIGVIYEFLIEANIESLAMQKVALWCLVNISNAWAAMPPTELRKLLIILRTMISIESNEVKCYCLEALCKISHKEDSKVQFVIDQGFIPFVLRNLKSSEESLLHSSITLIGNICAGTHLQTQKMLDENILDLLLPLSDHPSWKIRKNIFWIIGNISGGTREQCEMFLDHEFLNVAIRGLLDYSYEVRLYASYIFTNTMHNTDEAGKMKIIAHNIFLGLATALADPNQEYLVNILEVCYYLLKAGENYEVNPITQLFDYSGCLDAIERAQNHSNDIVCNACQTIIENFFGVEEVIEGDFLRSAKTLIE</sequence>
<dbReference type="GO" id="GO:0006606">
    <property type="term" value="P:protein import into nucleus"/>
    <property type="evidence" value="ECO:0007669"/>
    <property type="project" value="InterPro"/>
</dbReference>
<evidence type="ECO:0000256" key="1">
    <source>
        <dbReference type="ARBA" id="ARBA00010394"/>
    </source>
</evidence>
<dbReference type="PANTHER" id="PTHR23316">
    <property type="entry name" value="IMPORTIN ALPHA"/>
    <property type="match status" value="1"/>
</dbReference>
<dbReference type="GO" id="GO:0061608">
    <property type="term" value="F:nuclear import signal receptor activity"/>
    <property type="evidence" value="ECO:0007669"/>
    <property type="project" value="InterPro"/>
</dbReference>
<keyword evidence="7" id="KW-1185">Reference proteome</keyword>
<dbReference type="Gene3D" id="1.25.10.10">
    <property type="entry name" value="Leucine-rich Repeat Variant"/>
    <property type="match status" value="1"/>
</dbReference>